<name>A0A837DTF5_9LACO</name>
<dbReference type="EMBL" id="AWYA01000089">
    <property type="protein sequence ID" value="KIC04702.1"/>
    <property type="molecule type" value="Genomic_DNA"/>
</dbReference>
<dbReference type="CDD" id="cd00118">
    <property type="entry name" value="LysM"/>
    <property type="match status" value="2"/>
</dbReference>
<dbReference type="Proteomes" id="UP000031011">
    <property type="component" value="Unassembled WGS sequence"/>
</dbReference>
<keyword evidence="3" id="KW-0326">Glycosidase</keyword>
<dbReference type="Gene3D" id="3.10.350.10">
    <property type="entry name" value="LysM domain"/>
    <property type="match status" value="2"/>
</dbReference>
<dbReference type="InterPro" id="IPR017853">
    <property type="entry name" value="GH"/>
</dbReference>
<dbReference type="PANTHER" id="PTHR33734:SF22">
    <property type="entry name" value="MEMBRANE-BOUND LYTIC MUREIN TRANSGLYCOSYLASE D"/>
    <property type="match status" value="1"/>
</dbReference>
<comment type="similarity">
    <text evidence="1">Belongs to the glycosyl hydrolase 25 family.</text>
</comment>
<evidence type="ECO:0000256" key="2">
    <source>
        <dbReference type="ARBA" id="ARBA00022801"/>
    </source>
</evidence>
<dbReference type="SMART" id="SM00257">
    <property type="entry name" value="LysM"/>
    <property type="match status" value="2"/>
</dbReference>
<protein>
    <submittedName>
        <fullName evidence="5">Endolysin</fullName>
    </submittedName>
</protein>
<dbReference type="InterPro" id="IPR018392">
    <property type="entry name" value="LysM"/>
</dbReference>
<dbReference type="GO" id="GO:0008932">
    <property type="term" value="F:lytic endotransglycosylase activity"/>
    <property type="evidence" value="ECO:0007669"/>
    <property type="project" value="TreeGrafter"/>
</dbReference>
<dbReference type="AlphaFoldDB" id="A0A837DTF5"/>
<keyword evidence="2" id="KW-0378">Hydrolase</keyword>
<dbReference type="Pfam" id="PF01476">
    <property type="entry name" value="LysM"/>
    <property type="match status" value="2"/>
</dbReference>
<dbReference type="PROSITE" id="PS51904">
    <property type="entry name" value="GLYCOSYL_HYDROL_F25_2"/>
    <property type="match status" value="1"/>
</dbReference>
<dbReference type="GO" id="GO:0003796">
    <property type="term" value="F:lysozyme activity"/>
    <property type="evidence" value="ECO:0007669"/>
    <property type="project" value="InterPro"/>
</dbReference>
<evidence type="ECO:0000256" key="3">
    <source>
        <dbReference type="ARBA" id="ARBA00023295"/>
    </source>
</evidence>
<evidence type="ECO:0000313" key="6">
    <source>
        <dbReference type="Proteomes" id="UP000031011"/>
    </source>
</evidence>
<dbReference type="Gene3D" id="3.20.20.80">
    <property type="entry name" value="Glycosidases"/>
    <property type="match status" value="1"/>
</dbReference>
<evidence type="ECO:0000256" key="1">
    <source>
        <dbReference type="ARBA" id="ARBA00010646"/>
    </source>
</evidence>
<dbReference type="PANTHER" id="PTHR33734">
    <property type="entry name" value="LYSM DOMAIN-CONTAINING GPI-ANCHORED PROTEIN 2"/>
    <property type="match status" value="1"/>
</dbReference>
<feature type="domain" description="LysM" evidence="4">
    <location>
        <begin position="241"/>
        <end position="285"/>
    </location>
</feature>
<dbReference type="SUPFAM" id="SSF54106">
    <property type="entry name" value="LysM domain"/>
    <property type="match status" value="2"/>
</dbReference>
<dbReference type="SUPFAM" id="SSF51445">
    <property type="entry name" value="(Trans)glycosidases"/>
    <property type="match status" value="1"/>
</dbReference>
<reference evidence="5 6" key="1">
    <citation type="journal article" date="2015" name="BMC Microbiol.">
        <title>Lactobacillus ruminis strains cluster according to their mammalian gut source.</title>
        <authorList>
            <person name="O' Donnell M.M."/>
            <person name="Harris H.M."/>
            <person name="Lynch D.B."/>
            <person name="Ross R.P."/>
            <person name="O'Toole P.W."/>
        </authorList>
    </citation>
    <scope>NUCLEOTIDE SEQUENCE [LARGE SCALE GENOMIC DNA]</scope>
    <source>
        <strain evidence="5 6">DPC 6832</strain>
    </source>
</reference>
<evidence type="ECO:0000313" key="5">
    <source>
        <dbReference type="EMBL" id="KIC04702.1"/>
    </source>
</evidence>
<proteinExistence type="inferred from homology"/>
<dbReference type="InterPro" id="IPR018077">
    <property type="entry name" value="Glyco_hydro_fam25_subgr"/>
</dbReference>
<sequence>MGRRAHTYIWWQNVTTHQQADKVLDYFLPRVQTPKQSIVALDVESGQQNTSTVDYALTRIKQAGYTPVLYGYKGYLQSHVDLASLAKKYPLWLAAYPDYNVTTKPNYAYFPSFDNVGIYQFTSTYVAGGLDGDVDLTGITDSGYHNGNASKPVSKPQAVKQGIVADNTPKKDITTGYTVKVNYSARHWASGQTIPSWVKGHMYPVVQTSGDKVLLGGIMSWIKRSDVEILQTAKQATQTSGTYTVQSGDSWWSIANRHGMSMYTLAARNRKTIYTVIHPGDKLTVSGQTSRTYTVCHGDTLSGIAGRLGVSVGHLAQTNHISNPNLIFVGQQLSY</sequence>
<dbReference type="GO" id="GO:0009253">
    <property type="term" value="P:peptidoglycan catabolic process"/>
    <property type="evidence" value="ECO:0007669"/>
    <property type="project" value="InterPro"/>
</dbReference>
<organism evidence="5 6">
    <name type="scientific">Ligilactobacillus ruminis DPC 6832</name>
    <dbReference type="NCBI Taxonomy" id="1402208"/>
    <lineage>
        <taxon>Bacteria</taxon>
        <taxon>Bacillati</taxon>
        <taxon>Bacillota</taxon>
        <taxon>Bacilli</taxon>
        <taxon>Lactobacillales</taxon>
        <taxon>Lactobacillaceae</taxon>
        <taxon>Ligilactobacillus</taxon>
    </lineage>
</organism>
<dbReference type="Pfam" id="PF01183">
    <property type="entry name" value="Glyco_hydro_25"/>
    <property type="match status" value="1"/>
</dbReference>
<evidence type="ECO:0000259" key="4">
    <source>
        <dbReference type="PROSITE" id="PS51782"/>
    </source>
</evidence>
<accession>A0A837DTF5</accession>
<dbReference type="InterPro" id="IPR002053">
    <property type="entry name" value="Glyco_hydro_25"/>
</dbReference>
<dbReference type="InterPro" id="IPR036779">
    <property type="entry name" value="LysM_dom_sf"/>
</dbReference>
<dbReference type="PROSITE" id="PS51782">
    <property type="entry name" value="LYSM"/>
    <property type="match status" value="2"/>
</dbReference>
<feature type="domain" description="LysM" evidence="4">
    <location>
        <begin position="291"/>
        <end position="335"/>
    </location>
</feature>
<dbReference type="GO" id="GO:0016998">
    <property type="term" value="P:cell wall macromolecule catabolic process"/>
    <property type="evidence" value="ECO:0007669"/>
    <property type="project" value="InterPro"/>
</dbReference>
<comment type="caution">
    <text evidence="5">The sequence shown here is derived from an EMBL/GenBank/DDBJ whole genome shotgun (WGS) entry which is preliminary data.</text>
</comment>
<gene>
    <name evidence="5" type="ORF">LRN_0767</name>
</gene>
<dbReference type="SMART" id="SM00641">
    <property type="entry name" value="Glyco_25"/>
    <property type="match status" value="1"/>
</dbReference>